<dbReference type="InterPro" id="IPR032720">
    <property type="entry name" value="Cys_rich_CWC"/>
</dbReference>
<proteinExistence type="predicted"/>
<evidence type="ECO:0000313" key="1">
    <source>
        <dbReference type="EMBL" id="PXX41849.1"/>
    </source>
</evidence>
<gene>
    <name evidence="1" type="ORF">DFR42_10628</name>
</gene>
<sequence length="74" mass="8222">MSICPRCQREFTCAMADNTGQACWCTALPPIAFKKLPDGELKVDASCFCPHCLPQWKAEREAEYQLNNSSQPAA</sequence>
<reference evidence="1 2" key="1">
    <citation type="submission" date="2018-05" db="EMBL/GenBank/DDBJ databases">
        <title>Genomic Encyclopedia of Type Strains, Phase IV (KMG-IV): sequencing the most valuable type-strain genomes for metagenomic binning, comparative biology and taxonomic classification.</title>
        <authorList>
            <person name="Goeker M."/>
        </authorList>
    </citation>
    <scope>NUCLEOTIDE SEQUENCE [LARGE SCALE GENOMIC DNA]</scope>
    <source>
        <strain evidence="1 2">DSM 19792</strain>
    </source>
</reference>
<dbReference type="Pfam" id="PF14375">
    <property type="entry name" value="Cys_rich_CWC"/>
    <property type="match status" value="1"/>
</dbReference>
<dbReference type="OrthoDB" id="331868at2"/>
<accession>A0A318JDM9</accession>
<dbReference type="EMBL" id="QJKB01000006">
    <property type="protein sequence ID" value="PXX41849.1"/>
    <property type="molecule type" value="Genomic_DNA"/>
</dbReference>
<name>A0A318JDM9_9BURK</name>
<dbReference type="Proteomes" id="UP000247792">
    <property type="component" value="Unassembled WGS sequence"/>
</dbReference>
<evidence type="ECO:0000313" key="2">
    <source>
        <dbReference type="Proteomes" id="UP000247792"/>
    </source>
</evidence>
<protein>
    <recommendedName>
        <fullName evidence="3">Cysteine-rich CWC</fullName>
    </recommendedName>
</protein>
<comment type="caution">
    <text evidence="1">The sequence shown here is derived from an EMBL/GenBank/DDBJ whole genome shotgun (WGS) entry which is preliminary data.</text>
</comment>
<organism evidence="1 2">
    <name type="scientific">Undibacterium pigrum</name>
    <dbReference type="NCBI Taxonomy" id="401470"/>
    <lineage>
        <taxon>Bacteria</taxon>
        <taxon>Pseudomonadati</taxon>
        <taxon>Pseudomonadota</taxon>
        <taxon>Betaproteobacteria</taxon>
        <taxon>Burkholderiales</taxon>
        <taxon>Oxalobacteraceae</taxon>
        <taxon>Undibacterium</taxon>
    </lineage>
</organism>
<dbReference type="AlphaFoldDB" id="A0A318JDM9"/>
<dbReference type="RefSeq" id="WP_110256300.1">
    <property type="nucleotide sequence ID" value="NZ_QJKB01000006.1"/>
</dbReference>
<evidence type="ECO:0008006" key="3">
    <source>
        <dbReference type="Google" id="ProtNLM"/>
    </source>
</evidence>
<keyword evidence="2" id="KW-1185">Reference proteome</keyword>